<gene>
    <name evidence="3" type="ORF">CLV63_102422</name>
</gene>
<evidence type="ECO:0000256" key="1">
    <source>
        <dbReference type="ARBA" id="ARBA00010613"/>
    </source>
</evidence>
<comment type="similarity">
    <text evidence="1">Belongs to the carbon-nitrogen hydrolase superfamily. NIT1/NIT2 family.</text>
</comment>
<dbReference type="InterPro" id="IPR036526">
    <property type="entry name" value="C-N_Hydrolase_sf"/>
</dbReference>
<sequence length="261" mass="27703">MRVAICQFEVLDDPVANARIIDGFAAEAAAGGARLLIAPEAALVRLPDKDAPLTGYAQALDGQFVTDLAASSAAHGTAIVAGSYTPGDGARVRNTLVAVDNGSLAAHYDKLHLYDAFSYVESDKVEPGRGGVGFLDLDGTRFGLVTCYDLRFPEIFRALVDLDAHAFALPAAWIRGPVKEEHWLTLLRARAIENTAYVLASGEAGAACIGRSAAFDPLGLQLLDLGAGNGIGFADVDRDRIDEVRAALPSIRNRRFDVVPR</sequence>
<dbReference type="OrthoDB" id="9811121at2"/>
<keyword evidence="4" id="KW-1185">Reference proteome</keyword>
<protein>
    <submittedName>
        <fullName evidence="3">Putative amidohydrolase</fullName>
    </submittedName>
</protein>
<dbReference type="Proteomes" id="UP000240542">
    <property type="component" value="Unassembled WGS sequence"/>
</dbReference>
<dbReference type="GO" id="GO:0016787">
    <property type="term" value="F:hydrolase activity"/>
    <property type="evidence" value="ECO:0007669"/>
    <property type="project" value="UniProtKB-KW"/>
</dbReference>
<dbReference type="PANTHER" id="PTHR23088">
    <property type="entry name" value="NITRILASE-RELATED"/>
    <property type="match status" value="1"/>
</dbReference>
<evidence type="ECO:0000259" key="2">
    <source>
        <dbReference type="PROSITE" id="PS50263"/>
    </source>
</evidence>
<keyword evidence="3" id="KW-0378">Hydrolase</keyword>
<reference evidence="3 4" key="1">
    <citation type="submission" date="2018-03" db="EMBL/GenBank/DDBJ databases">
        <title>Genomic Encyclopedia of Archaeal and Bacterial Type Strains, Phase II (KMG-II): from individual species to whole genera.</title>
        <authorList>
            <person name="Goeker M."/>
        </authorList>
    </citation>
    <scope>NUCLEOTIDE SEQUENCE [LARGE SCALE GENOMIC DNA]</scope>
    <source>
        <strain evidence="3 4">DSM 45312</strain>
    </source>
</reference>
<feature type="domain" description="CN hydrolase" evidence="2">
    <location>
        <begin position="1"/>
        <end position="238"/>
    </location>
</feature>
<dbReference type="CDD" id="cd07581">
    <property type="entry name" value="nitrilase_3"/>
    <property type="match status" value="1"/>
</dbReference>
<organism evidence="3 4">
    <name type="scientific">Murinocardiopsis flavida</name>
    <dbReference type="NCBI Taxonomy" id="645275"/>
    <lineage>
        <taxon>Bacteria</taxon>
        <taxon>Bacillati</taxon>
        <taxon>Actinomycetota</taxon>
        <taxon>Actinomycetes</taxon>
        <taxon>Streptosporangiales</taxon>
        <taxon>Nocardiopsidaceae</taxon>
        <taxon>Murinocardiopsis</taxon>
    </lineage>
</organism>
<comment type="caution">
    <text evidence="3">The sequence shown here is derived from an EMBL/GenBank/DDBJ whole genome shotgun (WGS) entry which is preliminary data.</text>
</comment>
<dbReference type="PROSITE" id="PS01227">
    <property type="entry name" value="UPF0012"/>
    <property type="match status" value="1"/>
</dbReference>
<dbReference type="InterPro" id="IPR001110">
    <property type="entry name" value="UPF0012_CS"/>
</dbReference>
<dbReference type="Pfam" id="PF00795">
    <property type="entry name" value="CN_hydrolase"/>
    <property type="match status" value="1"/>
</dbReference>
<dbReference type="EMBL" id="PYGA01000002">
    <property type="protein sequence ID" value="PSL00295.1"/>
    <property type="molecule type" value="Genomic_DNA"/>
</dbReference>
<evidence type="ECO:0000313" key="4">
    <source>
        <dbReference type="Proteomes" id="UP000240542"/>
    </source>
</evidence>
<proteinExistence type="inferred from homology"/>
<dbReference type="Gene3D" id="3.60.110.10">
    <property type="entry name" value="Carbon-nitrogen hydrolase"/>
    <property type="match status" value="1"/>
</dbReference>
<evidence type="ECO:0000313" key="3">
    <source>
        <dbReference type="EMBL" id="PSL00295.1"/>
    </source>
</evidence>
<dbReference type="SUPFAM" id="SSF56317">
    <property type="entry name" value="Carbon-nitrogen hydrolase"/>
    <property type="match status" value="1"/>
</dbReference>
<dbReference type="PROSITE" id="PS50263">
    <property type="entry name" value="CN_HYDROLASE"/>
    <property type="match status" value="1"/>
</dbReference>
<dbReference type="RefSeq" id="WP_106581625.1">
    <property type="nucleotide sequence ID" value="NZ_PYGA01000002.1"/>
</dbReference>
<dbReference type="InterPro" id="IPR003010">
    <property type="entry name" value="C-N_Hydrolase"/>
</dbReference>
<dbReference type="AlphaFoldDB" id="A0A2P8DSX3"/>
<dbReference type="PANTHER" id="PTHR23088:SF27">
    <property type="entry name" value="DEAMINATED GLUTATHIONE AMIDASE"/>
    <property type="match status" value="1"/>
</dbReference>
<name>A0A2P8DSX3_9ACTN</name>
<accession>A0A2P8DSX3</accession>